<evidence type="ECO:0000256" key="4">
    <source>
        <dbReference type="ARBA" id="ARBA00022475"/>
    </source>
</evidence>
<feature type="region of interest" description="Disordered" evidence="8">
    <location>
        <begin position="1"/>
        <end position="22"/>
    </location>
</feature>
<name>A0ABU2RLI8_9ACTN</name>
<gene>
    <name evidence="10" type="ORF">RM649_14205</name>
</gene>
<evidence type="ECO:0000256" key="3">
    <source>
        <dbReference type="ARBA" id="ARBA00022448"/>
    </source>
</evidence>
<dbReference type="Proteomes" id="UP001183777">
    <property type="component" value="Unassembled WGS sequence"/>
</dbReference>
<dbReference type="EMBL" id="JAVREX010000005">
    <property type="protein sequence ID" value="MDT0428794.1"/>
    <property type="molecule type" value="Genomic_DNA"/>
</dbReference>
<feature type="transmembrane region" description="Helical" evidence="9">
    <location>
        <begin position="29"/>
        <end position="51"/>
    </location>
</feature>
<keyword evidence="6 9" id="KW-1133">Transmembrane helix</keyword>
<evidence type="ECO:0000256" key="6">
    <source>
        <dbReference type="ARBA" id="ARBA00022989"/>
    </source>
</evidence>
<keyword evidence="11" id="KW-1185">Reference proteome</keyword>
<feature type="transmembrane region" description="Helical" evidence="9">
    <location>
        <begin position="303"/>
        <end position="321"/>
    </location>
</feature>
<comment type="similarity">
    <text evidence="2">Belongs to the binding-protein-dependent transport system permease family. FecCD subfamily.</text>
</comment>
<sequence>MSGPVLQGAKEQQEAVRTPRRRRTHSRPVLALGLLLGLAVLLLTVLASLAVGAGDVSFQDVLHGVFDPDRSVKGQLIVQEVRIPRTVAGLLAGAALGLAGTVMQGVARNPLADPQLLGINAGASVAVVCSISFLGFTVATQYIWFGFVGALLAALLVYGVGSLGREGATPVKLALAGAATSAVLTSVTSAVLLQDREGYDRFRFWQLGALTARDSEVLWQVAPFIAVGVVLALVLGPQLNTLSLGDDLARGLGQRVGIARLVSALAVVLLCGAATVVAGPIGFVGLAVPHAARLLTGPDYRWVLPYSMVLAPIMLLVADIIGRVIAPPGEVQVGVITAAIGCVPFIWLVRRRKQVEL</sequence>
<feature type="transmembrane region" description="Helical" evidence="9">
    <location>
        <begin position="257"/>
        <end position="283"/>
    </location>
</feature>
<evidence type="ECO:0000256" key="9">
    <source>
        <dbReference type="SAM" id="Phobius"/>
    </source>
</evidence>
<dbReference type="Gene3D" id="1.10.3470.10">
    <property type="entry name" value="ABC transporter involved in vitamin B12 uptake, BtuC"/>
    <property type="match status" value="1"/>
</dbReference>
<dbReference type="InterPro" id="IPR037294">
    <property type="entry name" value="ABC_BtuC-like"/>
</dbReference>
<keyword evidence="5 9" id="KW-0812">Transmembrane</keyword>
<dbReference type="InterPro" id="IPR000522">
    <property type="entry name" value="ABC_transptr_permease_BtuC"/>
</dbReference>
<evidence type="ECO:0000313" key="10">
    <source>
        <dbReference type="EMBL" id="MDT0428794.1"/>
    </source>
</evidence>
<evidence type="ECO:0000256" key="2">
    <source>
        <dbReference type="ARBA" id="ARBA00007935"/>
    </source>
</evidence>
<evidence type="ECO:0000256" key="5">
    <source>
        <dbReference type="ARBA" id="ARBA00022692"/>
    </source>
</evidence>
<proteinExistence type="inferred from homology"/>
<dbReference type="SUPFAM" id="SSF81345">
    <property type="entry name" value="ABC transporter involved in vitamin B12 uptake, BtuC"/>
    <property type="match status" value="1"/>
</dbReference>
<feature type="transmembrane region" description="Helical" evidence="9">
    <location>
        <begin position="87"/>
        <end position="107"/>
    </location>
</feature>
<feature type="transmembrane region" description="Helical" evidence="9">
    <location>
        <begin position="173"/>
        <end position="193"/>
    </location>
</feature>
<comment type="subcellular location">
    <subcellularLocation>
        <location evidence="1">Cell membrane</location>
        <topology evidence="1">Multi-pass membrane protein</topology>
    </subcellularLocation>
</comment>
<dbReference type="PANTHER" id="PTHR30472:SF1">
    <property type="entry name" value="FE(3+) DICITRATE TRANSPORT SYSTEM PERMEASE PROTEIN FECC-RELATED"/>
    <property type="match status" value="1"/>
</dbReference>
<keyword evidence="3" id="KW-0813">Transport</keyword>
<protein>
    <submittedName>
        <fullName evidence="10">Iron chelate uptake ABC transporter family permease subunit</fullName>
    </submittedName>
</protein>
<dbReference type="Pfam" id="PF01032">
    <property type="entry name" value="FecCD"/>
    <property type="match status" value="1"/>
</dbReference>
<keyword evidence="7 9" id="KW-0472">Membrane</keyword>
<evidence type="ECO:0000313" key="11">
    <source>
        <dbReference type="Proteomes" id="UP001183777"/>
    </source>
</evidence>
<dbReference type="RefSeq" id="WP_200696394.1">
    <property type="nucleotide sequence ID" value="NZ_JAVREX010000005.1"/>
</dbReference>
<evidence type="ECO:0000256" key="8">
    <source>
        <dbReference type="SAM" id="MobiDB-lite"/>
    </source>
</evidence>
<dbReference type="CDD" id="cd06550">
    <property type="entry name" value="TM_ABC_iron-siderophores_like"/>
    <property type="match status" value="1"/>
</dbReference>
<dbReference type="PANTHER" id="PTHR30472">
    <property type="entry name" value="FERRIC ENTEROBACTIN TRANSPORT SYSTEM PERMEASE PROTEIN"/>
    <property type="match status" value="1"/>
</dbReference>
<evidence type="ECO:0000256" key="1">
    <source>
        <dbReference type="ARBA" id="ARBA00004651"/>
    </source>
</evidence>
<feature type="transmembrane region" description="Helical" evidence="9">
    <location>
        <begin position="333"/>
        <end position="350"/>
    </location>
</feature>
<evidence type="ECO:0000256" key="7">
    <source>
        <dbReference type="ARBA" id="ARBA00023136"/>
    </source>
</evidence>
<feature type="transmembrane region" description="Helical" evidence="9">
    <location>
        <begin position="116"/>
        <end position="136"/>
    </location>
</feature>
<feature type="transmembrane region" description="Helical" evidence="9">
    <location>
        <begin position="217"/>
        <end position="236"/>
    </location>
</feature>
<accession>A0ABU2RLI8</accession>
<keyword evidence="4" id="KW-1003">Cell membrane</keyword>
<comment type="caution">
    <text evidence="10">The sequence shown here is derived from an EMBL/GenBank/DDBJ whole genome shotgun (WGS) entry which is preliminary data.</text>
</comment>
<reference evidence="11" key="1">
    <citation type="submission" date="2023-07" db="EMBL/GenBank/DDBJ databases">
        <title>30 novel species of actinomycetes from the DSMZ collection.</title>
        <authorList>
            <person name="Nouioui I."/>
        </authorList>
    </citation>
    <scope>NUCLEOTIDE SEQUENCE [LARGE SCALE GENOMIC DNA]</scope>
    <source>
        <strain evidence="11">DSM 41770</strain>
    </source>
</reference>
<feature type="transmembrane region" description="Helical" evidence="9">
    <location>
        <begin position="142"/>
        <end position="161"/>
    </location>
</feature>
<organism evidence="10 11">
    <name type="scientific">Streptomyces salyersiae</name>
    <dbReference type="NCBI Taxonomy" id="3075530"/>
    <lineage>
        <taxon>Bacteria</taxon>
        <taxon>Bacillati</taxon>
        <taxon>Actinomycetota</taxon>
        <taxon>Actinomycetes</taxon>
        <taxon>Kitasatosporales</taxon>
        <taxon>Streptomycetaceae</taxon>
        <taxon>Streptomyces</taxon>
    </lineage>
</organism>